<evidence type="ECO:0000259" key="5">
    <source>
        <dbReference type="Pfam" id="PF06094"/>
    </source>
</evidence>
<dbReference type="Proteomes" id="UP001162483">
    <property type="component" value="Unassembled WGS sequence"/>
</dbReference>
<dbReference type="InterPro" id="IPR036568">
    <property type="entry name" value="GGCT-like_sf"/>
</dbReference>
<proteinExistence type="inferred from homology"/>
<evidence type="ECO:0000256" key="4">
    <source>
        <dbReference type="RuleBase" id="RU367036"/>
    </source>
</evidence>
<evidence type="ECO:0000256" key="1">
    <source>
        <dbReference type="ARBA" id="ARBA00001684"/>
    </source>
</evidence>
<dbReference type="CDD" id="cd06661">
    <property type="entry name" value="GGCT_like"/>
    <property type="match status" value="1"/>
</dbReference>
<evidence type="ECO:0000313" key="7">
    <source>
        <dbReference type="Proteomes" id="UP001162483"/>
    </source>
</evidence>
<dbReference type="Gene3D" id="3.10.490.10">
    <property type="entry name" value="Gamma-glutamyl cyclotransferase-like"/>
    <property type="match status" value="1"/>
</dbReference>
<dbReference type="SUPFAM" id="SSF110857">
    <property type="entry name" value="Gamma-glutamyl cyclotransferase-like"/>
    <property type="match status" value="1"/>
</dbReference>
<keyword evidence="7" id="KW-1185">Reference proteome</keyword>
<comment type="function">
    <text evidence="4">Catalyzes the formation of 5-oxo-L-proline from L-gamma-glutamyl-L-epsilon-lysine.</text>
</comment>
<dbReference type="PANTHER" id="PTHR12510:SF4">
    <property type="entry name" value="GAMMA-GLUTAMYLAMINECYCLOTRANSFERASE"/>
    <property type="match status" value="1"/>
</dbReference>
<dbReference type="InterPro" id="IPR013024">
    <property type="entry name" value="GGCT-like"/>
</dbReference>
<dbReference type="InterPro" id="IPR039126">
    <property type="entry name" value="GGACT"/>
</dbReference>
<reference evidence="6" key="1">
    <citation type="submission" date="2023-05" db="EMBL/GenBank/DDBJ databases">
        <authorList>
            <person name="Stuckert A."/>
        </authorList>
    </citation>
    <scope>NUCLEOTIDE SEQUENCE</scope>
</reference>
<evidence type="ECO:0000256" key="3">
    <source>
        <dbReference type="ARBA" id="ARBA00023239"/>
    </source>
</evidence>
<accession>A0ABN9BPT8</accession>
<sequence length="155" mass="17870">MHKIFVYGTLKQEQPNYHIMTDSKHGKALFKGRGRTVDKYPLVIAGNTNIPFLLEVPGTGHRIAGEIYSVDDQMLQFLDEFEGCPDMYQRTIKRIEILEWEGKDDSPEKRPAASTIECFVYSTTSYKPEWLSLTSHDCYDSYGAHGLLYINRLDR</sequence>
<dbReference type="InterPro" id="IPR009288">
    <property type="entry name" value="AIG2-like_dom"/>
</dbReference>
<comment type="similarity">
    <text evidence="2 4">Belongs to the gamma-glutamylcyclotransferase family.</text>
</comment>
<name>A0ABN9BPT8_9NEOB</name>
<organism evidence="6 7">
    <name type="scientific">Staurois parvus</name>
    <dbReference type="NCBI Taxonomy" id="386267"/>
    <lineage>
        <taxon>Eukaryota</taxon>
        <taxon>Metazoa</taxon>
        <taxon>Chordata</taxon>
        <taxon>Craniata</taxon>
        <taxon>Vertebrata</taxon>
        <taxon>Euteleostomi</taxon>
        <taxon>Amphibia</taxon>
        <taxon>Batrachia</taxon>
        <taxon>Anura</taxon>
        <taxon>Neobatrachia</taxon>
        <taxon>Ranoidea</taxon>
        <taxon>Ranidae</taxon>
        <taxon>Staurois</taxon>
    </lineage>
</organism>
<keyword evidence="3 4" id="KW-0456">Lyase</keyword>
<protein>
    <recommendedName>
        <fullName evidence="4">Gamma-glutamylaminecyclotransferase</fullName>
        <ecNumber evidence="4">4.3.2.8</ecNumber>
    </recommendedName>
</protein>
<evidence type="ECO:0000256" key="2">
    <source>
        <dbReference type="ARBA" id="ARBA00008861"/>
    </source>
</evidence>
<gene>
    <name evidence="6" type="ORF">SPARVUS_LOCUS3353978</name>
</gene>
<dbReference type="PANTHER" id="PTHR12510">
    <property type="entry name" value="TROPONIN C-AKIN-1 PROTEIN"/>
    <property type="match status" value="1"/>
</dbReference>
<evidence type="ECO:0000313" key="6">
    <source>
        <dbReference type="EMBL" id="CAI9549480.1"/>
    </source>
</evidence>
<dbReference type="EMBL" id="CATNWA010005171">
    <property type="protein sequence ID" value="CAI9549480.1"/>
    <property type="molecule type" value="Genomic_DNA"/>
</dbReference>
<dbReference type="EC" id="4.3.2.8" evidence="4"/>
<comment type="catalytic activity">
    <reaction evidence="1 4">
        <text>epsilon-(gamma-L-glutamyl)-L-lysine = 5-oxo-L-proline + L-lysine</text>
        <dbReference type="Rhea" id="RHEA:16961"/>
        <dbReference type="ChEBI" id="CHEBI:32551"/>
        <dbReference type="ChEBI" id="CHEBI:58402"/>
        <dbReference type="ChEBI" id="CHEBI:133752"/>
        <dbReference type="EC" id="4.3.2.8"/>
    </reaction>
</comment>
<comment type="caution">
    <text evidence="6">The sequence shown here is derived from an EMBL/GenBank/DDBJ whole genome shotgun (WGS) entry which is preliminary data.</text>
</comment>
<feature type="domain" description="Gamma-glutamylcyclotransferase AIG2-like" evidence="5">
    <location>
        <begin position="4"/>
        <end position="130"/>
    </location>
</feature>
<dbReference type="Pfam" id="PF06094">
    <property type="entry name" value="GGACT"/>
    <property type="match status" value="1"/>
</dbReference>